<protein>
    <submittedName>
        <fullName evidence="2">Uncharacterized protein</fullName>
    </submittedName>
</protein>
<reference evidence="2" key="1">
    <citation type="submission" date="2021-01" db="EMBL/GenBank/DDBJ databases">
        <authorList>
            <person name="Corre E."/>
            <person name="Pelletier E."/>
            <person name="Niang G."/>
            <person name="Scheremetjew M."/>
            <person name="Finn R."/>
            <person name="Kale V."/>
            <person name="Holt S."/>
            <person name="Cochrane G."/>
            <person name="Meng A."/>
            <person name="Brown T."/>
            <person name="Cohen L."/>
        </authorList>
    </citation>
    <scope>NUCLEOTIDE SEQUENCE</scope>
    <source>
        <strain evidence="2">OF101</strain>
    </source>
</reference>
<dbReference type="AlphaFoldDB" id="A0A7S1SCC1"/>
<organism evidence="2">
    <name type="scientific">Alexandrium catenella</name>
    <name type="common">Red tide dinoflagellate</name>
    <name type="synonym">Gonyaulax catenella</name>
    <dbReference type="NCBI Taxonomy" id="2925"/>
    <lineage>
        <taxon>Eukaryota</taxon>
        <taxon>Sar</taxon>
        <taxon>Alveolata</taxon>
        <taxon>Dinophyceae</taxon>
        <taxon>Gonyaulacales</taxon>
        <taxon>Pyrocystaceae</taxon>
        <taxon>Alexandrium</taxon>
    </lineage>
</organism>
<dbReference type="EMBL" id="HBGE01113215">
    <property type="protein sequence ID" value="CAD9190758.1"/>
    <property type="molecule type" value="Transcribed_RNA"/>
</dbReference>
<keyword evidence="1" id="KW-1133">Transmembrane helix</keyword>
<keyword evidence="1" id="KW-0472">Membrane</keyword>
<keyword evidence="1" id="KW-0812">Transmembrane</keyword>
<evidence type="ECO:0000313" key="2">
    <source>
        <dbReference type="EMBL" id="CAD9190758.1"/>
    </source>
</evidence>
<name>A0A7S1SCC1_ALECA</name>
<sequence>MMASKKIAVAVGFAAVAALHCFSGENPLLHCSVIVVTALVLQLLRTLHAALVANAARRANSKIQEEEGRADALARALGAARELACTASAASAWVVATARSRTVRHVAGGIMVVAVAALLRRTGVIGTPEVILISLFCGAVARATLPAEQGQGARCDCCRCDEPCESSSCCPYSEDFWADLPALTNEQEEE</sequence>
<proteinExistence type="predicted"/>
<accession>A0A7S1SCC1</accession>
<gene>
    <name evidence="2" type="ORF">ACAT0790_LOCUS67533</name>
</gene>
<feature type="transmembrane region" description="Helical" evidence="1">
    <location>
        <begin position="33"/>
        <end position="53"/>
    </location>
</feature>
<evidence type="ECO:0000256" key="1">
    <source>
        <dbReference type="SAM" id="Phobius"/>
    </source>
</evidence>